<evidence type="ECO:0000259" key="1">
    <source>
        <dbReference type="PROSITE" id="PS51819"/>
    </source>
</evidence>
<keyword evidence="2" id="KW-0560">Oxidoreductase</keyword>
<dbReference type="OrthoDB" id="8776491at2"/>
<evidence type="ECO:0000313" key="2">
    <source>
        <dbReference type="EMBL" id="CZF85343.1"/>
    </source>
</evidence>
<accession>A0A128FEW8</accession>
<dbReference type="PROSITE" id="PS51819">
    <property type="entry name" value="VOC"/>
    <property type="match status" value="1"/>
</dbReference>
<dbReference type="InterPro" id="IPR037523">
    <property type="entry name" value="VOC_core"/>
</dbReference>
<dbReference type="SUPFAM" id="SSF54593">
    <property type="entry name" value="Glyoxalase/Bleomycin resistance protein/Dihydroxybiphenyl dioxygenase"/>
    <property type="match status" value="1"/>
</dbReference>
<dbReference type="RefSeq" id="WP_084387767.1">
    <property type="nucleotide sequence ID" value="NZ_CAWRCI010000036.1"/>
</dbReference>
<dbReference type="Pfam" id="PF22677">
    <property type="entry name" value="Ble-like_N"/>
    <property type="match status" value="1"/>
</dbReference>
<sequence length="44" mass="4824">MNPVGWFEIAVSDMDRAMAFYEEALGLTLSKQEVGGLSLFLQAS</sequence>
<dbReference type="AlphaFoldDB" id="A0A128FEW8"/>
<dbReference type="Gene3D" id="3.10.180.10">
    <property type="entry name" value="2,3-Dihydroxybiphenyl 1,2-Dioxygenase, domain 1"/>
    <property type="match status" value="1"/>
</dbReference>
<feature type="domain" description="VOC" evidence="1">
    <location>
        <begin position="3"/>
        <end position="44"/>
    </location>
</feature>
<dbReference type="InterPro" id="IPR029068">
    <property type="entry name" value="Glyas_Bleomycin-R_OHBP_Dase"/>
</dbReference>
<protein>
    <submittedName>
        <fullName evidence="2">Glyoxalase/Bleomycin resistance protein/Dioxygenase superfamily protein</fullName>
    </submittedName>
</protein>
<dbReference type="InterPro" id="IPR053863">
    <property type="entry name" value="Glyoxy/Ble-like_N"/>
</dbReference>
<proteinExistence type="predicted"/>
<dbReference type="Proteomes" id="UP000073601">
    <property type="component" value="Unassembled WGS sequence"/>
</dbReference>
<dbReference type="EMBL" id="FIZY01000036">
    <property type="protein sequence ID" value="CZF85343.1"/>
    <property type="molecule type" value="Genomic_DNA"/>
</dbReference>
<reference evidence="3" key="1">
    <citation type="submission" date="2016-02" db="EMBL/GenBank/DDBJ databases">
        <authorList>
            <person name="Rodrigo-Torres Lidia"/>
            <person name="Arahal R.David."/>
        </authorList>
    </citation>
    <scope>NUCLEOTIDE SEQUENCE [LARGE SCALE GENOMIC DNA]</scope>
    <source>
        <strain evidence="3">CECT 8713</strain>
    </source>
</reference>
<keyword evidence="2" id="KW-0223">Dioxygenase</keyword>
<gene>
    <name evidence="2" type="ORF">GMA8713_03490</name>
</gene>
<organism evidence="2 3">
    <name type="scientific">Grimontia marina</name>
    <dbReference type="NCBI Taxonomy" id="646534"/>
    <lineage>
        <taxon>Bacteria</taxon>
        <taxon>Pseudomonadati</taxon>
        <taxon>Pseudomonadota</taxon>
        <taxon>Gammaproteobacteria</taxon>
        <taxon>Vibrionales</taxon>
        <taxon>Vibrionaceae</taxon>
        <taxon>Grimontia</taxon>
    </lineage>
</organism>
<name>A0A128FEW8_9GAMM</name>
<dbReference type="GO" id="GO:0051213">
    <property type="term" value="F:dioxygenase activity"/>
    <property type="evidence" value="ECO:0007669"/>
    <property type="project" value="UniProtKB-KW"/>
</dbReference>
<evidence type="ECO:0000313" key="3">
    <source>
        <dbReference type="Proteomes" id="UP000073601"/>
    </source>
</evidence>
<keyword evidence="3" id="KW-1185">Reference proteome</keyword>